<dbReference type="PANTHER" id="PTHR36433:SF2">
    <property type="entry name" value="YXEA FAMILY PROTEIN"/>
    <property type="match status" value="1"/>
</dbReference>
<gene>
    <name evidence="2" type="ORF">JZO85_06965</name>
</gene>
<accession>A0ABS3HEX3</accession>
<evidence type="ECO:0000256" key="1">
    <source>
        <dbReference type="SAM" id="Phobius"/>
    </source>
</evidence>
<evidence type="ECO:0000313" key="2">
    <source>
        <dbReference type="EMBL" id="MBO0452006.1"/>
    </source>
</evidence>
<organism evidence="2 3">
    <name type="scientific">Candidatus Enterococcus murrayae</name>
    <dbReference type="NCBI Taxonomy" id="2815321"/>
    <lineage>
        <taxon>Bacteria</taxon>
        <taxon>Bacillati</taxon>
        <taxon>Bacillota</taxon>
        <taxon>Bacilli</taxon>
        <taxon>Lactobacillales</taxon>
        <taxon>Enterococcaceae</taxon>
        <taxon>Enterococcus</taxon>
    </lineage>
</organism>
<dbReference type="PANTHER" id="PTHR36433">
    <property type="entry name" value="HYPOTHETICAL CYTOSOLIC PROTEIN"/>
    <property type="match status" value="1"/>
</dbReference>
<dbReference type="InterPro" id="IPR036166">
    <property type="entry name" value="YxeA-like_sf"/>
</dbReference>
<sequence length="124" mass="14365">MKGLIALRKLLGIFLPFFIVISGGYIWYHQNYGTKDYYTKITTDGTRIITEEGGRYKPQFRYKYTLTAYDQKRHAKKVSFNSTSDTPLRKQAFLIIHVNTKKGVLGWEEISASKVPPQIKKDLN</sequence>
<proteinExistence type="predicted"/>
<protein>
    <submittedName>
        <fullName evidence="2">YxeA family protein</fullName>
    </submittedName>
</protein>
<reference evidence="2 3" key="1">
    <citation type="submission" date="2021-03" db="EMBL/GenBank/DDBJ databases">
        <title>Enterococcal diversity collection.</title>
        <authorList>
            <person name="Gilmore M.S."/>
            <person name="Schwartzman J."/>
            <person name="Van Tyne D."/>
            <person name="Martin M."/>
            <person name="Earl A.M."/>
            <person name="Manson A.L."/>
            <person name="Straub T."/>
            <person name="Salamzade R."/>
            <person name="Saavedra J."/>
            <person name="Lebreton F."/>
            <person name="Prichula J."/>
            <person name="Schaufler K."/>
            <person name="Gaca A."/>
            <person name="Sgardioli B."/>
            <person name="Wagenaar J."/>
            <person name="Strong T."/>
        </authorList>
    </citation>
    <scope>NUCLEOTIDE SEQUENCE [LARGE SCALE GENOMIC DNA]</scope>
    <source>
        <strain evidence="2 3">MJM16</strain>
    </source>
</reference>
<dbReference type="InterPro" id="IPR006542">
    <property type="entry name" value="DUF1093"/>
</dbReference>
<dbReference type="NCBIfam" id="TIGR01655">
    <property type="entry name" value="yxeA_fam"/>
    <property type="match status" value="1"/>
</dbReference>
<keyword evidence="1" id="KW-0472">Membrane</keyword>
<dbReference type="Proteomes" id="UP000664495">
    <property type="component" value="Unassembled WGS sequence"/>
</dbReference>
<keyword evidence="3" id="KW-1185">Reference proteome</keyword>
<feature type="transmembrane region" description="Helical" evidence="1">
    <location>
        <begin position="7"/>
        <end position="28"/>
    </location>
</feature>
<dbReference type="SUPFAM" id="SSF159121">
    <property type="entry name" value="BC4932-like"/>
    <property type="match status" value="1"/>
</dbReference>
<dbReference type="Pfam" id="PF06486">
    <property type="entry name" value="DUF1093"/>
    <property type="match status" value="1"/>
</dbReference>
<keyword evidence="1" id="KW-1133">Transmembrane helix</keyword>
<comment type="caution">
    <text evidence="2">The sequence shown here is derived from an EMBL/GenBank/DDBJ whole genome shotgun (WGS) entry which is preliminary data.</text>
</comment>
<dbReference type="EMBL" id="JAFLVR010000015">
    <property type="protein sequence ID" value="MBO0452006.1"/>
    <property type="molecule type" value="Genomic_DNA"/>
</dbReference>
<name>A0ABS3HEX3_9ENTE</name>
<keyword evidence="1" id="KW-0812">Transmembrane</keyword>
<evidence type="ECO:0000313" key="3">
    <source>
        <dbReference type="Proteomes" id="UP000664495"/>
    </source>
</evidence>
<dbReference type="Gene3D" id="2.40.50.480">
    <property type="match status" value="1"/>
</dbReference>